<feature type="transmembrane region" description="Helical" evidence="1">
    <location>
        <begin position="150"/>
        <end position="169"/>
    </location>
</feature>
<protein>
    <recommendedName>
        <fullName evidence="4">Integral membrane protein</fullName>
    </recommendedName>
</protein>
<evidence type="ECO:0000313" key="2">
    <source>
        <dbReference type="EMBL" id="ATE53737.1"/>
    </source>
</evidence>
<keyword evidence="1" id="KW-0472">Membrane</keyword>
<reference evidence="2" key="1">
    <citation type="submission" date="2017-09" db="EMBL/GenBank/DDBJ databases">
        <title>Complete Genome Sequence of ansamitocin-producing Bacterium Actinosynnema pretiosum X47.</title>
        <authorList>
            <person name="Cao G."/>
            <person name="Zong G."/>
            <person name="Zhong C."/>
            <person name="Fu J."/>
        </authorList>
    </citation>
    <scope>NUCLEOTIDE SEQUENCE [LARGE SCALE GENOMIC DNA]</scope>
    <source>
        <strain evidence="2">X47</strain>
    </source>
</reference>
<dbReference type="EMBL" id="CP023445">
    <property type="protein sequence ID" value="ATE53737.1"/>
    <property type="molecule type" value="Genomic_DNA"/>
</dbReference>
<keyword evidence="1" id="KW-0812">Transmembrane</keyword>
<accession>A0A290Z402</accession>
<evidence type="ECO:0000313" key="3">
    <source>
        <dbReference type="Proteomes" id="UP000218505"/>
    </source>
</evidence>
<name>A0A290Z402_9PSEU</name>
<dbReference type="KEGG" id="apre:CNX65_10890"/>
<feature type="transmembrane region" description="Helical" evidence="1">
    <location>
        <begin position="189"/>
        <end position="211"/>
    </location>
</feature>
<organism evidence="2 3">
    <name type="scientific">Actinosynnema pretiosum</name>
    <dbReference type="NCBI Taxonomy" id="42197"/>
    <lineage>
        <taxon>Bacteria</taxon>
        <taxon>Bacillati</taxon>
        <taxon>Actinomycetota</taxon>
        <taxon>Actinomycetes</taxon>
        <taxon>Pseudonocardiales</taxon>
        <taxon>Pseudonocardiaceae</taxon>
        <taxon>Actinosynnema</taxon>
    </lineage>
</organism>
<keyword evidence="1" id="KW-1133">Transmembrane helix</keyword>
<evidence type="ECO:0000256" key="1">
    <source>
        <dbReference type="SAM" id="Phobius"/>
    </source>
</evidence>
<proteinExistence type="predicted"/>
<gene>
    <name evidence="2" type="ORF">CNX65_10890</name>
</gene>
<feature type="transmembrane region" description="Helical" evidence="1">
    <location>
        <begin position="87"/>
        <end position="110"/>
    </location>
</feature>
<keyword evidence="3" id="KW-1185">Reference proteome</keyword>
<dbReference type="Proteomes" id="UP000218505">
    <property type="component" value="Chromosome"/>
</dbReference>
<feature type="transmembrane region" description="Helical" evidence="1">
    <location>
        <begin position="116"/>
        <end position="143"/>
    </location>
</feature>
<feature type="transmembrane region" description="Helical" evidence="1">
    <location>
        <begin position="46"/>
        <end position="66"/>
    </location>
</feature>
<evidence type="ECO:0008006" key="4">
    <source>
        <dbReference type="Google" id="ProtNLM"/>
    </source>
</evidence>
<dbReference type="RefSeq" id="WP_096492672.1">
    <property type="nucleotide sequence ID" value="NZ_CP023445.1"/>
</dbReference>
<dbReference type="AlphaFoldDB" id="A0A290Z402"/>
<sequence length="216" mass="21581">MRLLALVRYLVADVARGQRFLPPVLLLLAVLAMLYAGDAGEAPQSYIGSSALLYPVSVWLAVVVAGTEDPVRHAVTTTTAGWARTRVGVALAALVWACGAAVVGTLAPVLTQPRPYPAPVVLTGLAANLVCAVAGVGVGLLCARPVLVRAGWTAVAALALTVAAYPLGVAPPVGAVLGALGGRVGLAPALGWSAVTASGLVVAATLAAWVIGSRRG</sequence>